<dbReference type="AlphaFoldDB" id="A0A0F9A134"/>
<sequence>MESTLPQRPMSDAEFQEVMVDAAIAHLDRIAALHRRTLL</sequence>
<proteinExistence type="predicted"/>
<reference evidence="1" key="1">
    <citation type="journal article" date="2015" name="Nature">
        <title>Complex archaea that bridge the gap between prokaryotes and eukaryotes.</title>
        <authorList>
            <person name="Spang A."/>
            <person name="Saw J.H."/>
            <person name="Jorgensen S.L."/>
            <person name="Zaremba-Niedzwiedzka K."/>
            <person name="Martijn J."/>
            <person name="Lind A.E."/>
            <person name="van Eijk R."/>
            <person name="Schleper C."/>
            <person name="Guy L."/>
            <person name="Ettema T.J."/>
        </authorList>
    </citation>
    <scope>NUCLEOTIDE SEQUENCE</scope>
</reference>
<dbReference type="EMBL" id="LAZR01045001">
    <property type="protein sequence ID" value="KKL00908.1"/>
    <property type="molecule type" value="Genomic_DNA"/>
</dbReference>
<comment type="caution">
    <text evidence="1">The sequence shown here is derived from an EMBL/GenBank/DDBJ whole genome shotgun (WGS) entry which is preliminary data.</text>
</comment>
<gene>
    <name evidence="1" type="ORF">LCGC14_2627920</name>
</gene>
<feature type="non-terminal residue" evidence="1">
    <location>
        <position position="39"/>
    </location>
</feature>
<name>A0A0F9A134_9ZZZZ</name>
<evidence type="ECO:0000313" key="1">
    <source>
        <dbReference type="EMBL" id="KKL00908.1"/>
    </source>
</evidence>
<accession>A0A0F9A134</accession>
<organism evidence="1">
    <name type="scientific">marine sediment metagenome</name>
    <dbReference type="NCBI Taxonomy" id="412755"/>
    <lineage>
        <taxon>unclassified sequences</taxon>
        <taxon>metagenomes</taxon>
        <taxon>ecological metagenomes</taxon>
    </lineage>
</organism>
<protein>
    <submittedName>
        <fullName evidence="1">Uncharacterized protein</fullName>
    </submittedName>
</protein>